<comment type="cofactor">
    <cofactor evidence="1">
        <name>Fe cation</name>
        <dbReference type="ChEBI" id="CHEBI:24875"/>
    </cofactor>
</comment>
<dbReference type="Gene3D" id="2.60.120.620">
    <property type="entry name" value="q2cbj1_9rhob like domain"/>
    <property type="match status" value="1"/>
</dbReference>
<reference evidence="3" key="1">
    <citation type="submission" date="2022-11" db="UniProtKB">
        <authorList>
            <consortium name="WormBaseParasite"/>
        </authorList>
    </citation>
    <scope>IDENTIFICATION</scope>
</reference>
<protein>
    <submittedName>
        <fullName evidence="3">Phytanoyl-CoA dioxygenase family protein</fullName>
    </submittedName>
</protein>
<dbReference type="PANTHER" id="PTHR20883:SF51">
    <property type="entry name" value="PHYTANOYL-COA HYDROXYLASE"/>
    <property type="match status" value="1"/>
</dbReference>
<sequence length="294" mass="33930">MYLKDNFTKESDFDFRFNHNDTEMWPEPTTEMLDSFDQNGFVIVRDLFSPIEMEKMVKSIEGSNEFEKANFAERDVHNRKIVQSNWNVPGEDILGMVARNAKVAGVAEQLMGHGDMYMYTGKVTMKKPKIGGEIVWHQDYGYYYNNHALFPDFINVLIGLTKSDHENGGLQVIKGSHHCGRIDHGKLVGQTHADLDRVNLILKAQGLVEVNLRPGDAIFFHCNLLHRSGVNNSDHRRWNLIFTFNTMRNYHYRVDRKNGDMKIEAIDKVPADAVKKVHNLKLQYRDYHVPDGSM</sequence>
<evidence type="ECO:0000313" key="2">
    <source>
        <dbReference type="Proteomes" id="UP000887566"/>
    </source>
</evidence>
<evidence type="ECO:0000313" key="3">
    <source>
        <dbReference type="WBParaSite" id="PSAMB.scaffold3811size16810.g22608.t1"/>
    </source>
</evidence>
<dbReference type="Pfam" id="PF05721">
    <property type="entry name" value="PhyH"/>
    <property type="match status" value="1"/>
</dbReference>
<accession>A0A914WG53</accession>
<dbReference type="SUPFAM" id="SSF51197">
    <property type="entry name" value="Clavaminate synthase-like"/>
    <property type="match status" value="1"/>
</dbReference>
<dbReference type="InterPro" id="IPR008775">
    <property type="entry name" value="Phytyl_CoA_dOase-like"/>
</dbReference>
<dbReference type="PANTHER" id="PTHR20883">
    <property type="entry name" value="PHYTANOYL-COA DIOXYGENASE DOMAIN CONTAINING 1"/>
    <property type="match status" value="1"/>
</dbReference>
<dbReference type="Proteomes" id="UP000887566">
    <property type="component" value="Unplaced"/>
</dbReference>
<dbReference type="WBParaSite" id="PSAMB.scaffold3811size16810.g22608.t1">
    <property type="protein sequence ID" value="PSAMB.scaffold3811size16810.g22608.t1"/>
    <property type="gene ID" value="PSAMB.scaffold3811size16810.g22608"/>
</dbReference>
<evidence type="ECO:0000256" key="1">
    <source>
        <dbReference type="ARBA" id="ARBA00001962"/>
    </source>
</evidence>
<name>A0A914WG53_9BILA</name>
<dbReference type="AlphaFoldDB" id="A0A914WG53"/>
<organism evidence="2 3">
    <name type="scientific">Plectus sambesii</name>
    <dbReference type="NCBI Taxonomy" id="2011161"/>
    <lineage>
        <taxon>Eukaryota</taxon>
        <taxon>Metazoa</taxon>
        <taxon>Ecdysozoa</taxon>
        <taxon>Nematoda</taxon>
        <taxon>Chromadorea</taxon>
        <taxon>Plectida</taxon>
        <taxon>Plectina</taxon>
        <taxon>Plectoidea</taxon>
        <taxon>Plectidae</taxon>
        <taxon>Plectus</taxon>
    </lineage>
</organism>
<proteinExistence type="predicted"/>
<keyword evidence="2" id="KW-1185">Reference proteome</keyword>